<evidence type="ECO:0000256" key="8">
    <source>
        <dbReference type="SAM" id="Phobius"/>
    </source>
</evidence>
<feature type="transmembrane region" description="Helical" evidence="8">
    <location>
        <begin position="132"/>
        <end position="150"/>
    </location>
</feature>
<keyword evidence="6 8" id="KW-0472">Membrane</keyword>
<evidence type="ECO:0000256" key="4">
    <source>
        <dbReference type="ARBA" id="ARBA00022692"/>
    </source>
</evidence>
<feature type="transmembrane region" description="Helical" evidence="8">
    <location>
        <begin position="99"/>
        <end position="120"/>
    </location>
</feature>
<feature type="transmembrane region" description="Helical" evidence="8">
    <location>
        <begin position="269"/>
        <end position="289"/>
    </location>
</feature>
<name>A0AAJ8LIA6_9TREE</name>
<reference evidence="10" key="2">
    <citation type="submission" date="2024-01" db="EMBL/GenBank/DDBJ databases">
        <title>Comparative genomics of Cryptococcus and Kwoniella reveals pathogenesis evolution and contrasting modes of karyotype evolution via chromosome fusion or intercentromeric recombination.</title>
        <authorList>
            <person name="Coelho M.A."/>
            <person name="David-Palma M."/>
            <person name="Shea T."/>
            <person name="Bowers K."/>
            <person name="McGinley-Smith S."/>
            <person name="Mohammad A.W."/>
            <person name="Gnirke A."/>
            <person name="Yurkov A.M."/>
            <person name="Nowrousian M."/>
            <person name="Sun S."/>
            <person name="Cuomo C.A."/>
            <person name="Heitman J."/>
        </authorList>
    </citation>
    <scope>NUCLEOTIDE SEQUENCE</scope>
    <source>
        <strain evidence="10">CBS 12478</strain>
    </source>
</reference>
<dbReference type="Proteomes" id="UP000322225">
    <property type="component" value="Chromosome 5"/>
</dbReference>
<protein>
    <recommendedName>
        <fullName evidence="9">Major facilitator superfamily (MFS) profile domain-containing protein</fullName>
    </recommendedName>
</protein>
<dbReference type="PRINTS" id="PR01036">
    <property type="entry name" value="TCRTETB"/>
</dbReference>
<evidence type="ECO:0000256" key="2">
    <source>
        <dbReference type="ARBA" id="ARBA00008335"/>
    </source>
</evidence>
<keyword evidence="5 8" id="KW-1133">Transmembrane helix</keyword>
<comment type="subcellular location">
    <subcellularLocation>
        <location evidence="1">Endomembrane system</location>
        <topology evidence="1">Multi-pass membrane protein</topology>
    </subcellularLocation>
</comment>
<keyword evidence="4 8" id="KW-0812">Transmembrane</keyword>
<feature type="transmembrane region" description="Helical" evidence="8">
    <location>
        <begin position="229"/>
        <end position="248"/>
    </location>
</feature>
<evidence type="ECO:0000259" key="9">
    <source>
        <dbReference type="PROSITE" id="PS50850"/>
    </source>
</evidence>
<dbReference type="InterPro" id="IPR020846">
    <property type="entry name" value="MFS_dom"/>
</dbReference>
<evidence type="ECO:0000313" key="11">
    <source>
        <dbReference type="Proteomes" id="UP000322225"/>
    </source>
</evidence>
<evidence type="ECO:0000313" key="10">
    <source>
        <dbReference type="EMBL" id="WWD18349.1"/>
    </source>
</evidence>
<evidence type="ECO:0000256" key="1">
    <source>
        <dbReference type="ARBA" id="ARBA00004127"/>
    </source>
</evidence>
<keyword evidence="3" id="KW-0813">Transport</keyword>
<proteinExistence type="inferred from homology"/>
<dbReference type="EMBL" id="CP144055">
    <property type="protein sequence ID" value="WWD18349.1"/>
    <property type="molecule type" value="Genomic_DNA"/>
</dbReference>
<feature type="region of interest" description="Disordered" evidence="7">
    <location>
        <begin position="498"/>
        <end position="603"/>
    </location>
</feature>
<dbReference type="GO" id="GO:0005886">
    <property type="term" value="C:plasma membrane"/>
    <property type="evidence" value="ECO:0007669"/>
    <property type="project" value="TreeGrafter"/>
</dbReference>
<feature type="compositionally biased region" description="Basic and acidic residues" evidence="7">
    <location>
        <begin position="552"/>
        <end position="571"/>
    </location>
</feature>
<feature type="transmembrane region" description="Helical" evidence="8">
    <location>
        <begin position="462"/>
        <end position="487"/>
    </location>
</feature>
<dbReference type="PANTHER" id="PTHR23501">
    <property type="entry name" value="MAJOR FACILITATOR SUPERFAMILY"/>
    <property type="match status" value="1"/>
</dbReference>
<dbReference type="RefSeq" id="XP_031859603.2">
    <property type="nucleotide sequence ID" value="XM_032006022.2"/>
</dbReference>
<evidence type="ECO:0000256" key="6">
    <source>
        <dbReference type="ARBA" id="ARBA00023136"/>
    </source>
</evidence>
<sequence>MPLKKILWTYFGIGIALIVSFIDQTAVSTAAPEIGTNLGGSDTISWVGTAFFVANCAFQLVYGRLSDIFGRKYMLQIAVFFLAVGNLLCSFAQTPIQLYVFRAISGAGGGGVNGIAMVIVSDIVPLKERGKYQGLVSAATAMGNAIGPFIGGGLASAGQWRWVFRTTTFLGIVVIILDHLILPLKPVQGSMMTKIKQIDYLGIFLSAAGTVLLLVPISGGGSTFEWKSATVIVMIVVGVGCFVAFGFCQWKWAALPILPLRMFEDRTTSAVMVQSFFIGMVYYGNIFYIPMFFQYVKGYSSLVSGAFVLAYTFPQAGWGISSGIYISKTNHYKRVIVLGALLWTIGVGLQIIWTQKSNMGMVLGFLEISSIGVGFSLQSTLVAALATTPAPDRAVVTAARNFFRTMGGAFGLAIANAIYNNVVSSHLGALPLTDATREMLLKSALSHLHELSPSDLYLVRGAYAAGLRMCFVCFTAVAALCVITALMMREVTFRKDSPELEAERRRNKRLVDAEKDAKDESGDVADHAPGEDEKMESECEKRRASSSSSIKTEIEVDVKNDHDNKGGEEKPISILIPGESSADMGGGTGEEGMIRPPSTGNTLADGLVVESGGEGKERLWDLGVLVCGRK</sequence>
<dbReference type="GO" id="GO:0012505">
    <property type="term" value="C:endomembrane system"/>
    <property type="evidence" value="ECO:0007669"/>
    <property type="project" value="UniProtKB-SubCell"/>
</dbReference>
<dbReference type="Pfam" id="PF07690">
    <property type="entry name" value="MFS_1"/>
    <property type="match status" value="1"/>
</dbReference>
<feature type="transmembrane region" description="Helical" evidence="8">
    <location>
        <begin position="7"/>
        <end position="31"/>
    </location>
</feature>
<feature type="transmembrane region" description="Helical" evidence="8">
    <location>
        <begin position="365"/>
        <end position="390"/>
    </location>
</feature>
<evidence type="ECO:0000256" key="7">
    <source>
        <dbReference type="SAM" id="MobiDB-lite"/>
    </source>
</evidence>
<dbReference type="FunFam" id="1.20.1720.10:FF:000013">
    <property type="entry name" value="Related to multidrug resistance proteins"/>
    <property type="match status" value="1"/>
</dbReference>
<dbReference type="SUPFAM" id="SSF103473">
    <property type="entry name" value="MFS general substrate transporter"/>
    <property type="match status" value="1"/>
</dbReference>
<dbReference type="KEGG" id="ksn:43590175"/>
<evidence type="ECO:0000256" key="5">
    <source>
        <dbReference type="ARBA" id="ARBA00022989"/>
    </source>
</evidence>
<dbReference type="GO" id="GO:0022857">
    <property type="term" value="F:transmembrane transporter activity"/>
    <property type="evidence" value="ECO:0007669"/>
    <property type="project" value="InterPro"/>
</dbReference>
<evidence type="ECO:0000256" key="3">
    <source>
        <dbReference type="ARBA" id="ARBA00022448"/>
    </source>
</evidence>
<feature type="transmembrane region" description="Helical" evidence="8">
    <location>
        <begin position="335"/>
        <end position="353"/>
    </location>
</feature>
<gene>
    <name evidence="10" type="ORF">CI109_102799</name>
</gene>
<dbReference type="GeneID" id="43590175"/>
<dbReference type="InterPro" id="IPR036259">
    <property type="entry name" value="MFS_trans_sf"/>
</dbReference>
<reference evidence="10" key="1">
    <citation type="submission" date="2017-08" db="EMBL/GenBank/DDBJ databases">
        <authorList>
            <person name="Cuomo C."/>
            <person name="Billmyre B."/>
            <person name="Heitman J."/>
        </authorList>
    </citation>
    <scope>NUCLEOTIDE SEQUENCE</scope>
    <source>
        <strain evidence="10">CBS 12478</strain>
    </source>
</reference>
<organism evidence="10 11">
    <name type="scientific">Kwoniella shandongensis</name>
    <dbReference type="NCBI Taxonomy" id="1734106"/>
    <lineage>
        <taxon>Eukaryota</taxon>
        <taxon>Fungi</taxon>
        <taxon>Dikarya</taxon>
        <taxon>Basidiomycota</taxon>
        <taxon>Agaricomycotina</taxon>
        <taxon>Tremellomycetes</taxon>
        <taxon>Tremellales</taxon>
        <taxon>Cryptococcaceae</taxon>
        <taxon>Kwoniella</taxon>
    </lineage>
</organism>
<feature type="transmembrane region" description="Helical" evidence="8">
    <location>
        <begin position="402"/>
        <end position="419"/>
    </location>
</feature>
<feature type="compositionally biased region" description="Basic and acidic residues" evidence="7">
    <location>
        <begin position="498"/>
        <end position="543"/>
    </location>
</feature>
<feature type="transmembrane region" description="Helical" evidence="8">
    <location>
        <begin position="162"/>
        <end position="182"/>
    </location>
</feature>
<feature type="transmembrane region" description="Helical" evidence="8">
    <location>
        <begin position="73"/>
        <end position="93"/>
    </location>
</feature>
<dbReference type="Gene3D" id="1.20.1250.20">
    <property type="entry name" value="MFS general substrate transporter like domains"/>
    <property type="match status" value="2"/>
</dbReference>
<dbReference type="PANTHER" id="PTHR23501:SF78">
    <property type="entry name" value="MAJOR FACILITATOR SUPERFAMILY (MFS) PROFILE DOMAIN-CONTAINING PROTEIN-RELATED"/>
    <property type="match status" value="1"/>
</dbReference>
<feature type="domain" description="Major facilitator superfamily (MFS) profile" evidence="9">
    <location>
        <begin position="9"/>
        <end position="493"/>
    </location>
</feature>
<keyword evidence="11" id="KW-1185">Reference proteome</keyword>
<comment type="similarity">
    <text evidence="2">Belongs to the major facilitator superfamily.</text>
</comment>
<feature type="transmembrane region" description="Helical" evidence="8">
    <location>
        <begin position="198"/>
        <end position="217"/>
    </location>
</feature>
<feature type="transmembrane region" description="Helical" evidence="8">
    <location>
        <begin position="43"/>
        <end position="61"/>
    </location>
</feature>
<dbReference type="InterPro" id="IPR011701">
    <property type="entry name" value="MFS"/>
</dbReference>
<dbReference type="PROSITE" id="PS50850">
    <property type="entry name" value="MFS"/>
    <property type="match status" value="1"/>
</dbReference>
<feature type="transmembrane region" description="Helical" evidence="8">
    <location>
        <begin position="295"/>
        <end position="314"/>
    </location>
</feature>
<accession>A0AAJ8LIA6</accession>
<dbReference type="AlphaFoldDB" id="A0AAJ8LIA6"/>